<keyword evidence="1" id="KW-1133">Transmembrane helix</keyword>
<evidence type="ECO:0000256" key="1">
    <source>
        <dbReference type="SAM" id="Phobius"/>
    </source>
</evidence>
<dbReference type="AlphaFoldDB" id="A0A2T7AX63"/>
<keyword evidence="1" id="KW-0812">Transmembrane</keyword>
<dbReference type="EMBL" id="WAGD01000011">
    <property type="protein sequence ID" value="KAB0884620.1"/>
    <property type="molecule type" value="Genomic_DNA"/>
</dbReference>
<feature type="transmembrane region" description="Helical" evidence="1">
    <location>
        <begin position="38"/>
        <end position="58"/>
    </location>
</feature>
<comment type="caution">
    <text evidence="3">The sequence shown here is derived from an EMBL/GenBank/DDBJ whole genome shotgun (WGS) entry which is preliminary data.</text>
</comment>
<accession>A0A2T7AX63</accession>
<reference evidence="3 4" key="1">
    <citation type="submission" date="2016-12" db="EMBL/GenBank/DDBJ databases">
        <title>Analysis of the Molecular Diversity Among Cronobacter Species Isolated from Filth Flies Using a Pan Genomic DNA Microarray.</title>
        <authorList>
            <person name="Pava-Ripoll M."/>
            <person name="Tall B."/>
            <person name="Farber J."/>
            <person name="Fanning S."/>
            <person name="Lehner A."/>
            <person name="Stephan R."/>
            <person name="Pagotto F."/>
            <person name="Iverson C."/>
            <person name="Ziobro G."/>
            <person name="Miller A."/>
            <person name="Pearson R."/>
            <person name="Yan Q."/>
            <person name="Kim M."/>
            <person name="Jeong S."/>
            <person name="Park J."/>
            <person name="Jun S."/>
            <person name="Choi H."/>
            <person name="Chung T."/>
            <person name="Yoo Y."/>
            <person name="Park E."/>
            <person name="Hwang S."/>
            <person name="Lee B."/>
            <person name="Sathyamoorthy V."/>
            <person name="Carter L."/>
            <person name="Mammel M."/>
            <person name="Jackson S."/>
            <person name="Kothary M."/>
            <person name="Patel I."/>
            <person name="Grim C."/>
            <person name="Gopinath G."/>
            <person name="Gangiredla J."/>
            <person name="Chase H."/>
        </authorList>
    </citation>
    <scope>NUCLEOTIDE SEQUENCE [LARGE SCALE GENOMIC DNA]</scope>
    <source>
        <strain evidence="3 4">MOD1-Md1s</strain>
    </source>
</reference>
<organism evidence="3 4">
    <name type="scientific">Cronobacter muytjensii</name>
    <dbReference type="NCBI Taxonomy" id="413501"/>
    <lineage>
        <taxon>Bacteria</taxon>
        <taxon>Pseudomonadati</taxon>
        <taxon>Pseudomonadota</taxon>
        <taxon>Gammaproteobacteria</taxon>
        <taxon>Enterobacterales</taxon>
        <taxon>Enterobacteriaceae</taxon>
        <taxon>Cronobacter</taxon>
    </lineage>
</organism>
<keyword evidence="5" id="KW-1185">Reference proteome</keyword>
<name>A0A2T7AX63_9ENTR</name>
<sequence length="155" mass="17241">MKRLASLLLLFVSYLVFVPEVLVLAVIAGTYFYFRDALSWLLCEAGLFALLALFFVLLARHVDSRSLAVGVVTAGSAQEADADDVLRLFTLGEHLLLATAVATLPYFIISFFIFDGRVAFWLHTACLAVVLVGVHLAGRWLDRLQQRRGYGEYGR</sequence>
<feature type="transmembrane region" description="Helical" evidence="1">
    <location>
        <begin position="95"/>
        <end position="114"/>
    </location>
</feature>
<evidence type="ECO:0000313" key="3">
    <source>
        <dbReference type="EMBL" id="PUX16946.1"/>
    </source>
</evidence>
<gene>
    <name evidence="3" type="ORF">AUN14_04820</name>
    <name evidence="2" type="ORF">FZI19_04960</name>
</gene>
<evidence type="ECO:0000313" key="5">
    <source>
        <dbReference type="Proteomes" id="UP000469927"/>
    </source>
</evidence>
<dbReference type="OrthoDB" id="6566489at2"/>
<dbReference type="RefSeq" id="WP_075192528.1">
    <property type="nucleotide sequence ID" value="NZ_JADKNN010000018.1"/>
</dbReference>
<evidence type="ECO:0000313" key="2">
    <source>
        <dbReference type="EMBL" id="KAB0884620.1"/>
    </source>
</evidence>
<proteinExistence type="predicted"/>
<feature type="transmembrane region" description="Helical" evidence="1">
    <location>
        <begin position="120"/>
        <end position="138"/>
    </location>
</feature>
<dbReference type="EMBL" id="MSAE01000005">
    <property type="protein sequence ID" value="PUX16946.1"/>
    <property type="molecule type" value="Genomic_DNA"/>
</dbReference>
<dbReference type="Proteomes" id="UP000244378">
    <property type="component" value="Unassembled WGS sequence"/>
</dbReference>
<reference evidence="2 5" key="2">
    <citation type="submission" date="2019-08" db="EMBL/GenBank/DDBJ databases">
        <title>Prevalence, distribution, and phylogeny of type two toxin-antitoxin genes possessed by Cronobacter species where C. sakazakii homologs follow sequence type lineages.</title>
        <authorList>
            <person name="Finkelstein S."/>
            <person name="Negrete F."/>
            <person name="Jang H."/>
            <person name="Gopinath G.R."/>
            <person name="Tall B.D."/>
        </authorList>
    </citation>
    <scope>NUCLEOTIDE SEQUENCE [LARGE SCALE GENOMIC DNA]</scope>
    <source>
        <strain evidence="2 5">MOD1_GK1257</strain>
    </source>
</reference>
<feature type="transmembrane region" description="Helical" evidence="1">
    <location>
        <begin position="7"/>
        <end position="32"/>
    </location>
</feature>
<dbReference type="Proteomes" id="UP000469927">
    <property type="component" value="Unassembled WGS sequence"/>
</dbReference>
<keyword evidence="1" id="KW-0472">Membrane</keyword>
<protein>
    <submittedName>
        <fullName evidence="3">Uncharacterized protein</fullName>
    </submittedName>
</protein>
<evidence type="ECO:0000313" key="4">
    <source>
        <dbReference type="Proteomes" id="UP000244378"/>
    </source>
</evidence>